<keyword evidence="1" id="KW-0812">Transmembrane</keyword>
<dbReference type="EMBL" id="BMEX01000008">
    <property type="protein sequence ID" value="GGA49825.1"/>
    <property type="molecule type" value="Genomic_DNA"/>
</dbReference>
<feature type="transmembrane region" description="Helical" evidence="1">
    <location>
        <begin position="79"/>
        <end position="106"/>
    </location>
</feature>
<dbReference type="Pfam" id="PF07331">
    <property type="entry name" value="TctB"/>
    <property type="match status" value="1"/>
</dbReference>
<sequence length="153" mass="16731">MSKTFDRYASLVFMALGVAFLVGSLQIASATYGAEVGPDIFPMALGAVMILLSIRLFYGTFRSSQTEETEKSPLHLKRFFILLAASVLYVICLEIIGYLLATFLFLVIGFQGMQKGKWLTTLLVAAGFSGGIYYLFVEVMKGTLPGFPTWLGG</sequence>
<evidence type="ECO:0000259" key="2">
    <source>
        <dbReference type="Pfam" id="PF07331"/>
    </source>
</evidence>
<comment type="caution">
    <text evidence="3">The sequence shown here is derived from an EMBL/GenBank/DDBJ whole genome shotgun (WGS) entry which is preliminary data.</text>
</comment>
<name>A0ABQ1GTW3_9BACL</name>
<dbReference type="InterPro" id="IPR009936">
    <property type="entry name" value="DUF1468"/>
</dbReference>
<gene>
    <name evidence="3" type="ORF">GCM10007416_23720</name>
</gene>
<organism evidence="3 4">
    <name type="scientific">Kroppenstedtia guangzhouensis</name>
    <dbReference type="NCBI Taxonomy" id="1274356"/>
    <lineage>
        <taxon>Bacteria</taxon>
        <taxon>Bacillati</taxon>
        <taxon>Bacillota</taxon>
        <taxon>Bacilli</taxon>
        <taxon>Bacillales</taxon>
        <taxon>Thermoactinomycetaceae</taxon>
        <taxon>Kroppenstedtia</taxon>
    </lineage>
</organism>
<evidence type="ECO:0000313" key="3">
    <source>
        <dbReference type="EMBL" id="GGA49825.1"/>
    </source>
</evidence>
<dbReference type="RefSeq" id="WP_188432742.1">
    <property type="nucleotide sequence ID" value="NZ_BMEX01000008.1"/>
</dbReference>
<evidence type="ECO:0000313" key="4">
    <source>
        <dbReference type="Proteomes" id="UP000617979"/>
    </source>
</evidence>
<feature type="transmembrane region" description="Helical" evidence="1">
    <location>
        <begin position="40"/>
        <end position="58"/>
    </location>
</feature>
<proteinExistence type="predicted"/>
<evidence type="ECO:0000256" key="1">
    <source>
        <dbReference type="SAM" id="Phobius"/>
    </source>
</evidence>
<keyword evidence="1" id="KW-1133">Transmembrane helix</keyword>
<dbReference type="Proteomes" id="UP000617979">
    <property type="component" value="Unassembled WGS sequence"/>
</dbReference>
<reference evidence="4" key="1">
    <citation type="journal article" date="2019" name="Int. J. Syst. Evol. Microbiol.">
        <title>The Global Catalogue of Microorganisms (GCM) 10K type strain sequencing project: providing services to taxonomists for standard genome sequencing and annotation.</title>
        <authorList>
            <consortium name="The Broad Institute Genomics Platform"/>
            <consortium name="The Broad Institute Genome Sequencing Center for Infectious Disease"/>
            <person name="Wu L."/>
            <person name="Ma J."/>
        </authorList>
    </citation>
    <scope>NUCLEOTIDE SEQUENCE [LARGE SCALE GENOMIC DNA]</scope>
    <source>
        <strain evidence="4">CGMCC 1.12404</strain>
    </source>
</reference>
<feature type="transmembrane region" description="Helical" evidence="1">
    <location>
        <begin position="118"/>
        <end position="137"/>
    </location>
</feature>
<feature type="domain" description="DUF1468" evidence="2">
    <location>
        <begin position="9"/>
        <end position="145"/>
    </location>
</feature>
<keyword evidence="4" id="KW-1185">Reference proteome</keyword>
<keyword evidence="1" id="KW-0472">Membrane</keyword>
<accession>A0ABQ1GTW3</accession>
<protein>
    <recommendedName>
        <fullName evidence="2">DUF1468 domain-containing protein</fullName>
    </recommendedName>
</protein>